<dbReference type="EMBL" id="CP036263">
    <property type="protein sequence ID" value="QDT00007.1"/>
    <property type="molecule type" value="Genomic_DNA"/>
</dbReference>
<dbReference type="KEGG" id="amob:HG15A2_33420"/>
<protein>
    <submittedName>
        <fullName evidence="1">Uncharacterized protein</fullName>
    </submittedName>
</protein>
<gene>
    <name evidence="1" type="ORF">HG15A2_33420</name>
</gene>
<organism evidence="1 2">
    <name type="scientific">Adhaeretor mobilis</name>
    <dbReference type="NCBI Taxonomy" id="1930276"/>
    <lineage>
        <taxon>Bacteria</taxon>
        <taxon>Pseudomonadati</taxon>
        <taxon>Planctomycetota</taxon>
        <taxon>Planctomycetia</taxon>
        <taxon>Pirellulales</taxon>
        <taxon>Lacipirellulaceae</taxon>
        <taxon>Adhaeretor</taxon>
    </lineage>
</organism>
<evidence type="ECO:0000313" key="2">
    <source>
        <dbReference type="Proteomes" id="UP000319852"/>
    </source>
</evidence>
<keyword evidence="2" id="KW-1185">Reference proteome</keyword>
<dbReference type="AlphaFoldDB" id="A0A517MYR4"/>
<dbReference type="Proteomes" id="UP000319852">
    <property type="component" value="Chromosome"/>
</dbReference>
<reference evidence="1 2" key="1">
    <citation type="submission" date="2019-02" db="EMBL/GenBank/DDBJ databases">
        <title>Deep-cultivation of Planctomycetes and their phenomic and genomic characterization uncovers novel biology.</title>
        <authorList>
            <person name="Wiegand S."/>
            <person name="Jogler M."/>
            <person name="Boedeker C."/>
            <person name="Pinto D."/>
            <person name="Vollmers J."/>
            <person name="Rivas-Marin E."/>
            <person name="Kohn T."/>
            <person name="Peeters S.H."/>
            <person name="Heuer A."/>
            <person name="Rast P."/>
            <person name="Oberbeckmann S."/>
            <person name="Bunk B."/>
            <person name="Jeske O."/>
            <person name="Meyerdierks A."/>
            <person name="Storesund J.E."/>
            <person name="Kallscheuer N."/>
            <person name="Luecker S."/>
            <person name="Lage O.M."/>
            <person name="Pohl T."/>
            <person name="Merkel B.J."/>
            <person name="Hornburger P."/>
            <person name="Mueller R.-W."/>
            <person name="Bruemmer F."/>
            <person name="Labrenz M."/>
            <person name="Spormann A.M."/>
            <person name="Op den Camp H."/>
            <person name="Overmann J."/>
            <person name="Amann R."/>
            <person name="Jetten M.S.M."/>
            <person name="Mascher T."/>
            <person name="Medema M.H."/>
            <person name="Devos D.P."/>
            <person name="Kaster A.-K."/>
            <person name="Ovreas L."/>
            <person name="Rohde M."/>
            <person name="Galperin M.Y."/>
            <person name="Jogler C."/>
        </authorList>
    </citation>
    <scope>NUCLEOTIDE SEQUENCE [LARGE SCALE GENOMIC DNA]</scope>
    <source>
        <strain evidence="1 2">HG15A2</strain>
    </source>
</reference>
<evidence type="ECO:0000313" key="1">
    <source>
        <dbReference type="EMBL" id="QDT00007.1"/>
    </source>
</evidence>
<proteinExistence type="predicted"/>
<sequence>MAITTSTRTSSYATTLAAAFLLATLLLAILPQAAQLEAAVPADSLMSANTRGFASIADMAKLADNWNQTQLGQLVKDEAMKPFVQDMKRQLQRQLSGVKDKLGLELSDLMGVASGEVGLGMVERSGKRASMVMTVDVTGRLAEAEELLEKIEVELTNRKATKQITPHDGIALTIYNVPNSRRDGKTREAVFFIHQEMLCASDSKTEAVEMIARFGNADTNTLTEVVPYQQTMRRCSQESGNLSPELRWFIDPFGYARAVRSLNPGRKRMGKDYLKILTEQGFGAVQGAGGFVNLAVQGNYEILHRTAVYAPATTTGDDKYTLAMRMMNFPNGGELLPKESIPRKLASYRTFNVDLKAAFDNFDSLFDAIAGYDDAFASMIKGLEEDPYGPRVKVRDEFIQHLGQRLTLVTDYELPITTSSERFLFSIDVTNQQAIANAVKKFMEADPDAHLRTLDGHQVWEIMEPEDDFEDLEIGIVEFDPLAPAEPEVVDEAPASGISQASAVCVADGKLMVASHMDFLRKVLQDKPTEETLAGAGDFNEVDAAMRQLLQGAVCARCFIRSDEAYRPTYELLRQGAMPRSKTLLGRVLNRMLTPPEDEDEGILRKQKIDGRTLPSFEVVRRYFSPGGTVVRSDEDGWFVVGAMLSKRQGQARAGSIPSASTSKIR</sequence>
<dbReference type="OrthoDB" id="253793at2"/>
<dbReference type="RefSeq" id="WP_145061197.1">
    <property type="nucleotide sequence ID" value="NZ_CP036263.1"/>
</dbReference>
<name>A0A517MYR4_9BACT</name>
<accession>A0A517MYR4</accession>